<dbReference type="Proteomes" id="UP001597168">
    <property type="component" value="Unassembled WGS sequence"/>
</dbReference>
<dbReference type="RefSeq" id="WP_380725097.1">
    <property type="nucleotide sequence ID" value="NZ_JBHTLK010000118.1"/>
</dbReference>
<feature type="non-terminal residue" evidence="1">
    <location>
        <position position="168"/>
    </location>
</feature>
<dbReference type="EMBL" id="JBHTLK010000118">
    <property type="protein sequence ID" value="MFD1149687.1"/>
    <property type="molecule type" value="Genomic_DNA"/>
</dbReference>
<name>A0ABW3QXX8_9PSEU</name>
<gene>
    <name evidence="1" type="ORF">ACFQ3T_21350</name>
</gene>
<proteinExistence type="predicted"/>
<sequence length="168" mass="17508">MRVLTTPADVAAATADPLARWAAQALFPGRGGAAWAHGEAVAVLAPALNRHDRLVLVGPVDDVAVLLRAHVRPGLSPLVTTEVAEGLGWPVRGTFGWMERTGALAAPDGVRWLAEDEWDDVEALLRKAAPHSYVWPGEPGPARWAGVHADGVLVAVGADAWSAPGVGT</sequence>
<protein>
    <recommendedName>
        <fullName evidence="3">GNAT family N-acetyltransferase</fullName>
    </recommendedName>
</protein>
<evidence type="ECO:0000313" key="2">
    <source>
        <dbReference type="Proteomes" id="UP001597168"/>
    </source>
</evidence>
<evidence type="ECO:0000313" key="1">
    <source>
        <dbReference type="EMBL" id="MFD1149687.1"/>
    </source>
</evidence>
<evidence type="ECO:0008006" key="3">
    <source>
        <dbReference type="Google" id="ProtNLM"/>
    </source>
</evidence>
<reference evidence="2" key="1">
    <citation type="journal article" date="2019" name="Int. J. Syst. Evol. Microbiol.">
        <title>The Global Catalogue of Microorganisms (GCM) 10K type strain sequencing project: providing services to taxonomists for standard genome sequencing and annotation.</title>
        <authorList>
            <consortium name="The Broad Institute Genomics Platform"/>
            <consortium name="The Broad Institute Genome Sequencing Center for Infectious Disease"/>
            <person name="Wu L."/>
            <person name="Ma J."/>
        </authorList>
    </citation>
    <scope>NUCLEOTIDE SEQUENCE [LARGE SCALE GENOMIC DNA]</scope>
    <source>
        <strain evidence="2">CCUG 60214</strain>
    </source>
</reference>
<accession>A0ABW3QXX8</accession>
<comment type="caution">
    <text evidence="1">The sequence shown here is derived from an EMBL/GenBank/DDBJ whole genome shotgun (WGS) entry which is preliminary data.</text>
</comment>
<keyword evidence="2" id="KW-1185">Reference proteome</keyword>
<organism evidence="1 2">
    <name type="scientific">Saccharothrix hoggarensis</name>
    <dbReference type="NCBI Taxonomy" id="913853"/>
    <lineage>
        <taxon>Bacteria</taxon>
        <taxon>Bacillati</taxon>
        <taxon>Actinomycetota</taxon>
        <taxon>Actinomycetes</taxon>
        <taxon>Pseudonocardiales</taxon>
        <taxon>Pseudonocardiaceae</taxon>
        <taxon>Saccharothrix</taxon>
    </lineage>
</organism>